<feature type="region of interest" description="Disordered" evidence="1">
    <location>
        <begin position="1"/>
        <end position="24"/>
    </location>
</feature>
<evidence type="ECO:0000313" key="2">
    <source>
        <dbReference type="EMBL" id="KFB40647.1"/>
    </source>
</evidence>
<name>A0A084VRQ3_ANOSI</name>
<evidence type="ECO:0000256" key="1">
    <source>
        <dbReference type="SAM" id="MobiDB-lite"/>
    </source>
</evidence>
<organism evidence="2">
    <name type="scientific">Anopheles sinensis</name>
    <name type="common">Mosquito</name>
    <dbReference type="NCBI Taxonomy" id="74873"/>
    <lineage>
        <taxon>Eukaryota</taxon>
        <taxon>Metazoa</taxon>
        <taxon>Ecdysozoa</taxon>
        <taxon>Arthropoda</taxon>
        <taxon>Hexapoda</taxon>
        <taxon>Insecta</taxon>
        <taxon>Pterygota</taxon>
        <taxon>Neoptera</taxon>
        <taxon>Endopterygota</taxon>
        <taxon>Diptera</taxon>
        <taxon>Nematocera</taxon>
        <taxon>Culicoidea</taxon>
        <taxon>Culicidae</taxon>
        <taxon>Anophelinae</taxon>
        <taxon>Anopheles</taxon>
    </lineage>
</organism>
<dbReference type="AlphaFoldDB" id="A0A084VRQ3"/>
<dbReference type="EnsemblMetazoa" id="ASIC008262-RA">
    <property type="protein sequence ID" value="ASIC008262-PA"/>
    <property type="gene ID" value="ASIC008262"/>
</dbReference>
<dbReference type="GO" id="GO:0006508">
    <property type="term" value="P:proteolysis"/>
    <property type="evidence" value="ECO:0007669"/>
    <property type="project" value="UniProtKB-KW"/>
</dbReference>
<dbReference type="GO" id="GO:0008237">
    <property type="term" value="F:metallopeptidase activity"/>
    <property type="evidence" value="ECO:0007669"/>
    <property type="project" value="UniProtKB-KW"/>
</dbReference>
<sequence length="94" mass="10028">MGRKNTTVPAPTLARGGVEEHPRSMRCTCGGRLVNHRAGNDEPDVGKVHPDAPISEIPDRQVLALDGDNVRSVGQLASMTSCRLADGPNFVLLK</sequence>
<dbReference type="EMBL" id="ATLV01015765">
    <property type="status" value="NOT_ANNOTATED_CDS"/>
    <property type="molecule type" value="Genomic_DNA"/>
</dbReference>
<dbReference type="VEuPathDB" id="VectorBase:ASIC008262"/>
<accession>A0A084VRQ3</accession>
<keyword evidence="2" id="KW-0645">Protease</keyword>
<evidence type="ECO:0000313" key="3">
    <source>
        <dbReference type="EnsemblMetazoa" id="ASIC008262-PA"/>
    </source>
</evidence>
<evidence type="ECO:0000313" key="4">
    <source>
        <dbReference type="Proteomes" id="UP000030765"/>
    </source>
</evidence>
<gene>
    <name evidence="2" type="ORF">ZHAS_00008262</name>
</gene>
<reference evidence="2 4" key="1">
    <citation type="journal article" date="2014" name="BMC Genomics">
        <title>Genome sequence of Anopheles sinensis provides insight into genetics basis of mosquito competence for malaria parasites.</title>
        <authorList>
            <person name="Zhou D."/>
            <person name="Zhang D."/>
            <person name="Ding G."/>
            <person name="Shi L."/>
            <person name="Hou Q."/>
            <person name="Ye Y."/>
            <person name="Xu Y."/>
            <person name="Zhou H."/>
            <person name="Xiong C."/>
            <person name="Li S."/>
            <person name="Yu J."/>
            <person name="Hong S."/>
            <person name="Yu X."/>
            <person name="Zou P."/>
            <person name="Chen C."/>
            <person name="Chang X."/>
            <person name="Wang W."/>
            <person name="Lv Y."/>
            <person name="Sun Y."/>
            <person name="Ma L."/>
            <person name="Shen B."/>
            <person name="Zhu C."/>
        </authorList>
    </citation>
    <scope>NUCLEOTIDE SEQUENCE [LARGE SCALE GENOMIC DNA]</scope>
</reference>
<protein>
    <submittedName>
        <fullName evidence="2 3">Zinc metalloprotease</fullName>
    </submittedName>
</protein>
<keyword evidence="2" id="KW-0482">Metalloprotease</keyword>
<keyword evidence="4" id="KW-1185">Reference proteome</keyword>
<dbReference type="Proteomes" id="UP000030765">
    <property type="component" value="Unassembled WGS sequence"/>
</dbReference>
<dbReference type="EMBL" id="KE525036">
    <property type="protein sequence ID" value="KFB40647.1"/>
    <property type="molecule type" value="Genomic_DNA"/>
</dbReference>
<reference evidence="3" key="2">
    <citation type="submission" date="2020-05" db="UniProtKB">
        <authorList>
            <consortium name="EnsemblMetazoa"/>
        </authorList>
    </citation>
    <scope>IDENTIFICATION</scope>
</reference>
<keyword evidence="2" id="KW-0378">Hydrolase</keyword>
<proteinExistence type="predicted"/>